<protein>
    <submittedName>
        <fullName evidence="1">Uncharacterized protein</fullName>
    </submittedName>
</protein>
<gene>
    <name evidence="1" type="ORF">A2318_02440</name>
</gene>
<evidence type="ECO:0000313" key="2">
    <source>
        <dbReference type="Proteomes" id="UP000177331"/>
    </source>
</evidence>
<evidence type="ECO:0000313" key="1">
    <source>
        <dbReference type="EMBL" id="OGL97310.1"/>
    </source>
</evidence>
<reference evidence="1 2" key="1">
    <citation type="journal article" date="2016" name="Nat. Commun.">
        <title>Thousands of microbial genomes shed light on interconnected biogeochemical processes in an aquifer system.</title>
        <authorList>
            <person name="Anantharaman K."/>
            <person name="Brown C.T."/>
            <person name="Hug L.A."/>
            <person name="Sharon I."/>
            <person name="Castelle C.J."/>
            <person name="Probst A.J."/>
            <person name="Thomas B.C."/>
            <person name="Singh A."/>
            <person name="Wilkins M.J."/>
            <person name="Karaoz U."/>
            <person name="Brodie E.L."/>
            <person name="Williams K.H."/>
            <person name="Hubbard S.S."/>
            <person name="Banfield J.F."/>
        </authorList>
    </citation>
    <scope>NUCLEOTIDE SEQUENCE [LARGE SCALE GENOMIC DNA]</scope>
</reference>
<comment type="caution">
    <text evidence="1">The sequence shown here is derived from an EMBL/GenBank/DDBJ whole genome shotgun (WGS) entry which is preliminary data.</text>
</comment>
<proteinExistence type="predicted"/>
<name>A0A1F7W3J3_9BACT</name>
<dbReference type="EMBL" id="MGFD01000053">
    <property type="protein sequence ID" value="OGL97310.1"/>
    <property type="molecule type" value="Genomic_DNA"/>
</dbReference>
<dbReference type="Proteomes" id="UP000177331">
    <property type="component" value="Unassembled WGS sequence"/>
</dbReference>
<dbReference type="STRING" id="1802421.A2318_02440"/>
<dbReference type="AlphaFoldDB" id="A0A1F7W3J3"/>
<accession>A0A1F7W3J3</accession>
<organism evidence="1 2">
    <name type="scientific">Candidatus Uhrbacteria bacterium RIFOXYB2_FULL_45_11</name>
    <dbReference type="NCBI Taxonomy" id="1802421"/>
    <lineage>
        <taxon>Bacteria</taxon>
        <taxon>Candidatus Uhriibacteriota</taxon>
    </lineage>
</organism>
<sequence>MTKRRYYECAYGYLGSFRLGGGEFYNIEVGTDDSAQDPYEVLESYAFTVGRFVEGAPRVEIEDKFLLEVFRALVQQKMIKLDMVCCNHAWLIPLG</sequence>